<dbReference type="InterPro" id="IPR025558">
    <property type="entry name" value="DUF4283"/>
</dbReference>
<dbReference type="ExpressionAtlas" id="A0A654EF09">
    <property type="expression patterns" value="baseline and differential"/>
</dbReference>
<evidence type="ECO:0000313" key="5">
    <source>
        <dbReference type="Proteomes" id="UP000426265"/>
    </source>
</evidence>
<feature type="compositionally biased region" description="Basic and acidic residues" evidence="1">
    <location>
        <begin position="371"/>
        <end position="388"/>
    </location>
</feature>
<dbReference type="PANTHER" id="PTHR31286:SF162">
    <property type="entry name" value="DUF4283 DOMAIN-CONTAINING PROTEIN-RELATED"/>
    <property type="match status" value="1"/>
</dbReference>
<dbReference type="Pfam" id="PF14111">
    <property type="entry name" value="DUF4283"/>
    <property type="match status" value="1"/>
</dbReference>
<sequence length="396" mass="45347">MADELWDELQHLELARDDPALFVPHAVYASVESRNRLSLIARPLNPRSQNLHVVIAALPRSWGLPSIVHGRVINATFVQFLFQFEIDLLFVLRRETWLYNSWFVTAHRWEVNLAFQFLSNIDLWVQMRAIPLLYICEETVVEIAQGLGDVISLDFHDVTTSQIAYIRVRILFDITDSIRFFQRITFDSSITALIRFQYERLRRICSSCFRLTHHRNFCPYREPQHVSLIRGPNHNLVRYGREHMCARAENHRSSLNSQSQMSENSFPAPIEPPPQVAAPTLNHEELVAAYFRQRRATSLPNNPILNQQSSSSRQTVLRDSNIQPFSGPAIGSNAPRLVEVGESSRQGNTGVSIHMGTEGDSSKRKNMGGVRTEENARMHKGFELKDGGILKPPKKR</sequence>
<dbReference type="PANTHER" id="PTHR31286">
    <property type="entry name" value="GLYCINE-RICH CELL WALL STRUCTURAL PROTEIN 1.8-LIKE"/>
    <property type="match status" value="1"/>
</dbReference>
<protein>
    <recommendedName>
        <fullName evidence="6">Ta11-like non-LTR retrotransposon</fullName>
    </recommendedName>
</protein>
<organism evidence="4 5">
    <name type="scientific">Arabidopsis thaliana</name>
    <name type="common">Mouse-ear cress</name>
    <dbReference type="NCBI Taxonomy" id="3702"/>
    <lineage>
        <taxon>Eukaryota</taxon>
        <taxon>Viridiplantae</taxon>
        <taxon>Streptophyta</taxon>
        <taxon>Embryophyta</taxon>
        <taxon>Tracheophyta</taxon>
        <taxon>Spermatophyta</taxon>
        <taxon>Magnoliopsida</taxon>
        <taxon>eudicotyledons</taxon>
        <taxon>Gunneridae</taxon>
        <taxon>Pentapetalae</taxon>
        <taxon>rosids</taxon>
        <taxon>malvids</taxon>
        <taxon>Brassicales</taxon>
        <taxon>Brassicaceae</taxon>
        <taxon>Camelineae</taxon>
        <taxon>Arabidopsis</taxon>
    </lineage>
</organism>
<reference evidence="4 5" key="1">
    <citation type="submission" date="2019-11" db="EMBL/GenBank/DDBJ databases">
        <authorList>
            <person name="Jiao W.-B."/>
            <person name="Schneeberger K."/>
        </authorList>
    </citation>
    <scope>NUCLEOTIDE SEQUENCE [LARGE SCALE GENOMIC DNA]</scope>
    <source>
        <strain evidence="5">cv. An-1</strain>
    </source>
</reference>
<dbReference type="InterPro" id="IPR025836">
    <property type="entry name" value="Zn_knuckle_CX2CX4HX4C"/>
</dbReference>
<evidence type="ECO:0000259" key="2">
    <source>
        <dbReference type="Pfam" id="PF14111"/>
    </source>
</evidence>
<feature type="region of interest" description="Disordered" evidence="1">
    <location>
        <begin position="342"/>
        <end position="396"/>
    </location>
</feature>
<evidence type="ECO:0008006" key="6">
    <source>
        <dbReference type="Google" id="ProtNLM"/>
    </source>
</evidence>
<feature type="domain" description="Zinc knuckle CX2CX4HX4C" evidence="3">
    <location>
        <begin position="172"/>
        <end position="220"/>
    </location>
</feature>
<feature type="domain" description="DUF4283" evidence="2">
    <location>
        <begin position="33"/>
        <end position="113"/>
    </location>
</feature>
<evidence type="ECO:0000259" key="3">
    <source>
        <dbReference type="Pfam" id="PF14392"/>
    </source>
</evidence>
<accession>A0A654EF09</accession>
<dbReference type="InterPro" id="IPR040256">
    <property type="entry name" value="At4g02000-like"/>
</dbReference>
<dbReference type="EMBL" id="CACRSJ010000104">
    <property type="protein sequence ID" value="VYS47936.1"/>
    <property type="molecule type" value="Genomic_DNA"/>
</dbReference>
<dbReference type="Proteomes" id="UP000426265">
    <property type="component" value="Unassembled WGS sequence"/>
</dbReference>
<name>A0A654EF09_ARATH</name>
<dbReference type="Pfam" id="PF14392">
    <property type="entry name" value="zf-CCHC_4"/>
    <property type="match status" value="1"/>
</dbReference>
<proteinExistence type="predicted"/>
<evidence type="ECO:0000313" key="4">
    <source>
        <dbReference type="EMBL" id="VYS47936.1"/>
    </source>
</evidence>
<gene>
    <name evidence="4" type="ORF">AN1_LOCUS3421</name>
</gene>
<evidence type="ECO:0000256" key="1">
    <source>
        <dbReference type="SAM" id="MobiDB-lite"/>
    </source>
</evidence>
<dbReference type="AlphaFoldDB" id="A0A654EF09"/>